<proteinExistence type="predicted"/>
<dbReference type="PANTHER" id="PTHR33595">
    <property type="entry name" value="VON WILLEBRAND FACTOR A DOMAIN PROTEIN"/>
    <property type="match status" value="1"/>
</dbReference>
<sequence length="266" mass="28168">MEVMMMSSGNSADVAWRLGRIMLKYRPIAPRPVSAAAGAVTGGGGSAPPAVENCRGKKRRRAAPAGGRRTRRGRKAAEKQQQEQQHSAAITTLPLMPETPERKEEEPATPTGSASATSSPASASADGIPAVVVPRPVRPPAWSSVTVETVTDAWWDGGEPFGHELLDACPAFVSDGLGGVVWANEAYRRMVGGAGEEEARVALVTEGVAVPAGVRCFACRVRVRFACRSRGKVSVVVPCDVWRLADGRKMVWRLDVKAALTLSSLS</sequence>
<dbReference type="Proteomes" id="UP001140949">
    <property type="component" value="Unassembled WGS sequence"/>
</dbReference>
<evidence type="ECO:0000256" key="1">
    <source>
        <dbReference type="SAM" id="MobiDB-lite"/>
    </source>
</evidence>
<protein>
    <submittedName>
        <fullName evidence="4">Allergen Asp f 7-like protein</fullName>
    </submittedName>
</protein>
<evidence type="ECO:0000313" key="3">
    <source>
        <dbReference type="EMBL" id="KAJ6821180.1"/>
    </source>
</evidence>
<dbReference type="EMBL" id="JANAVB010025000">
    <property type="protein sequence ID" value="KAJ6821180.1"/>
    <property type="molecule type" value="Genomic_DNA"/>
</dbReference>
<dbReference type="PANTHER" id="PTHR33595:SF7">
    <property type="entry name" value="OS12G0242500 PROTEIN"/>
    <property type="match status" value="1"/>
</dbReference>
<evidence type="ECO:0000313" key="4">
    <source>
        <dbReference type="EMBL" id="KAJ6823584.1"/>
    </source>
</evidence>
<comment type="caution">
    <text evidence="4">The sequence shown here is derived from an EMBL/GenBank/DDBJ whole genome shotgun (WGS) entry which is preliminary data.</text>
</comment>
<evidence type="ECO:0000313" key="5">
    <source>
        <dbReference type="Proteomes" id="UP001140949"/>
    </source>
</evidence>
<evidence type="ECO:0000259" key="2">
    <source>
        <dbReference type="Pfam" id="PF25821"/>
    </source>
</evidence>
<accession>A0AAX6G4C6</accession>
<dbReference type="AlphaFoldDB" id="A0AAX6G4C6"/>
<organism evidence="4 5">
    <name type="scientific">Iris pallida</name>
    <name type="common">Sweet iris</name>
    <dbReference type="NCBI Taxonomy" id="29817"/>
    <lineage>
        <taxon>Eukaryota</taxon>
        <taxon>Viridiplantae</taxon>
        <taxon>Streptophyta</taxon>
        <taxon>Embryophyta</taxon>
        <taxon>Tracheophyta</taxon>
        <taxon>Spermatophyta</taxon>
        <taxon>Magnoliopsida</taxon>
        <taxon>Liliopsida</taxon>
        <taxon>Asparagales</taxon>
        <taxon>Iridaceae</taxon>
        <taxon>Iridoideae</taxon>
        <taxon>Irideae</taxon>
        <taxon>Iris</taxon>
    </lineage>
</organism>
<reference evidence="4" key="2">
    <citation type="submission" date="2023-04" db="EMBL/GenBank/DDBJ databases">
        <authorList>
            <person name="Bruccoleri R.E."/>
            <person name="Oakeley E.J."/>
            <person name="Faust A.-M."/>
            <person name="Dessus-Babus S."/>
            <person name="Altorfer M."/>
            <person name="Burckhardt D."/>
            <person name="Oertli M."/>
            <person name="Naumann U."/>
            <person name="Petersen F."/>
            <person name="Wong J."/>
        </authorList>
    </citation>
    <scope>NUCLEOTIDE SEQUENCE</scope>
    <source>
        <strain evidence="4">GSM-AAB239-AS_SAM_17_03QT</strain>
        <tissue evidence="4">Leaf</tissue>
    </source>
</reference>
<name>A0AAX6G4C6_IRIPA</name>
<feature type="compositionally biased region" description="Basic residues" evidence="1">
    <location>
        <begin position="56"/>
        <end position="74"/>
    </location>
</feature>
<feature type="region of interest" description="Disordered" evidence="1">
    <location>
        <begin position="37"/>
        <end position="126"/>
    </location>
</feature>
<gene>
    <name evidence="4" type="ORF">M6B38_128425</name>
    <name evidence="3" type="ORF">M6B38_393180</name>
</gene>
<dbReference type="InterPro" id="IPR057710">
    <property type="entry name" value="DUF7950"/>
</dbReference>
<reference evidence="4" key="1">
    <citation type="journal article" date="2023" name="GigaByte">
        <title>Genome assembly of the bearded iris, Iris pallida Lam.</title>
        <authorList>
            <person name="Bruccoleri R.E."/>
            <person name="Oakeley E.J."/>
            <person name="Faust A.M.E."/>
            <person name="Altorfer M."/>
            <person name="Dessus-Babus S."/>
            <person name="Burckhardt D."/>
            <person name="Oertli M."/>
            <person name="Naumann U."/>
            <person name="Petersen F."/>
            <person name="Wong J."/>
        </authorList>
    </citation>
    <scope>NUCLEOTIDE SEQUENCE</scope>
    <source>
        <strain evidence="4">GSM-AAB239-AS_SAM_17_03QT</strain>
    </source>
</reference>
<keyword evidence="5" id="KW-1185">Reference proteome</keyword>
<feature type="domain" description="DUF7950" evidence="2">
    <location>
        <begin position="143"/>
        <end position="261"/>
    </location>
</feature>
<feature type="compositionally biased region" description="Low complexity" evidence="1">
    <location>
        <begin position="108"/>
        <end position="126"/>
    </location>
</feature>
<dbReference type="EMBL" id="JANAVB010022600">
    <property type="protein sequence ID" value="KAJ6823584.1"/>
    <property type="molecule type" value="Genomic_DNA"/>
</dbReference>
<dbReference type="Pfam" id="PF25821">
    <property type="entry name" value="DUF7950"/>
    <property type="match status" value="1"/>
</dbReference>